<evidence type="ECO:0000259" key="1">
    <source>
        <dbReference type="SMART" id="SM00421"/>
    </source>
</evidence>
<accession>A0A8I1GG05</accession>
<protein>
    <submittedName>
        <fullName evidence="2">Helix-turn-helix transcriptional regulator</fullName>
    </submittedName>
</protein>
<gene>
    <name evidence="2" type="ORF">JDN41_03565</name>
</gene>
<proteinExistence type="predicted"/>
<dbReference type="Proteomes" id="UP000623250">
    <property type="component" value="Unassembled WGS sequence"/>
</dbReference>
<dbReference type="GO" id="GO:0003677">
    <property type="term" value="F:DNA binding"/>
    <property type="evidence" value="ECO:0007669"/>
    <property type="project" value="InterPro"/>
</dbReference>
<dbReference type="RefSeq" id="WP_162173169.1">
    <property type="nucleotide sequence ID" value="NZ_JAEMUK010000008.1"/>
</dbReference>
<dbReference type="InterPro" id="IPR000792">
    <property type="entry name" value="Tscrpt_reg_LuxR_C"/>
</dbReference>
<reference evidence="2 3" key="1">
    <citation type="submission" date="2020-12" db="EMBL/GenBank/DDBJ databases">
        <title>Revised draft genomes of Rhodomicrobium vannielii ATCC 17100 and Rhodomicrobium udaipurense JA643.</title>
        <authorList>
            <person name="Conners E.M."/>
            <person name="Davenport E.J."/>
            <person name="Bose A."/>
        </authorList>
    </citation>
    <scope>NUCLEOTIDE SEQUENCE [LARGE SCALE GENOMIC DNA]</scope>
    <source>
        <strain evidence="2 3">JA643</strain>
    </source>
</reference>
<dbReference type="InterPro" id="IPR016032">
    <property type="entry name" value="Sig_transdc_resp-reg_C-effctor"/>
</dbReference>
<organism evidence="2 3">
    <name type="scientific">Rhodomicrobium udaipurense</name>
    <dbReference type="NCBI Taxonomy" id="1202716"/>
    <lineage>
        <taxon>Bacteria</taxon>
        <taxon>Pseudomonadati</taxon>
        <taxon>Pseudomonadota</taxon>
        <taxon>Alphaproteobacteria</taxon>
        <taxon>Hyphomicrobiales</taxon>
        <taxon>Hyphomicrobiaceae</taxon>
        <taxon>Rhodomicrobium</taxon>
    </lineage>
</organism>
<dbReference type="InterPro" id="IPR036388">
    <property type="entry name" value="WH-like_DNA-bd_sf"/>
</dbReference>
<dbReference type="AlphaFoldDB" id="A0A8I1GG05"/>
<dbReference type="PRINTS" id="PR00038">
    <property type="entry name" value="HTHLUXR"/>
</dbReference>
<dbReference type="GO" id="GO:0006355">
    <property type="term" value="P:regulation of DNA-templated transcription"/>
    <property type="evidence" value="ECO:0007669"/>
    <property type="project" value="InterPro"/>
</dbReference>
<name>A0A8I1GG05_9HYPH</name>
<keyword evidence="3" id="KW-1185">Reference proteome</keyword>
<dbReference type="Gene3D" id="1.10.10.10">
    <property type="entry name" value="Winged helix-like DNA-binding domain superfamily/Winged helix DNA-binding domain"/>
    <property type="match status" value="1"/>
</dbReference>
<dbReference type="EMBL" id="JAEMUK010000008">
    <property type="protein sequence ID" value="MBJ7542630.1"/>
    <property type="molecule type" value="Genomic_DNA"/>
</dbReference>
<evidence type="ECO:0000313" key="2">
    <source>
        <dbReference type="EMBL" id="MBJ7542630.1"/>
    </source>
</evidence>
<dbReference type="Pfam" id="PF00196">
    <property type="entry name" value="GerE"/>
    <property type="match status" value="1"/>
</dbReference>
<sequence length="209" mass="22072">MFSPLIDGRLDSLLGLALDQFRAGLAVSRADGELVHANSAARAMAEAGWPIQIADGRLCAQSAEHSALLLRGIFEAAQAASLARDKPFERELPLSAMPHHGSLAIAMIAPLDATLDGRALVAVHIATFPSLNDCELPVVTKCFGLTKAEARTLDHLAKGLSVAAAATALSLSVNTVKTHLQNIFAKTGTARQKDLMKLVDDLRSPLAHI</sequence>
<comment type="caution">
    <text evidence="2">The sequence shown here is derived from an EMBL/GenBank/DDBJ whole genome shotgun (WGS) entry which is preliminary data.</text>
</comment>
<dbReference type="SMART" id="SM00421">
    <property type="entry name" value="HTH_LUXR"/>
    <property type="match status" value="1"/>
</dbReference>
<feature type="domain" description="HTH luxR-type" evidence="1">
    <location>
        <begin position="142"/>
        <end position="199"/>
    </location>
</feature>
<dbReference type="SUPFAM" id="SSF46894">
    <property type="entry name" value="C-terminal effector domain of the bipartite response regulators"/>
    <property type="match status" value="1"/>
</dbReference>
<evidence type="ECO:0000313" key="3">
    <source>
        <dbReference type="Proteomes" id="UP000623250"/>
    </source>
</evidence>